<name>A0A934MKT4_9HYPH</name>
<gene>
    <name evidence="3" type="ORF">JEQ47_04205</name>
</gene>
<proteinExistence type="predicted"/>
<organism evidence="3 4">
    <name type="scientific">Devosia sediminis</name>
    <dbReference type="NCBI Taxonomy" id="2798801"/>
    <lineage>
        <taxon>Bacteria</taxon>
        <taxon>Pseudomonadati</taxon>
        <taxon>Pseudomonadota</taxon>
        <taxon>Alphaproteobacteria</taxon>
        <taxon>Hyphomicrobiales</taxon>
        <taxon>Devosiaceae</taxon>
        <taxon>Devosia</taxon>
    </lineage>
</organism>
<comment type="caution">
    <text evidence="3">The sequence shown here is derived from an EMBL/GenBank/DDBJ whole genome shotgun (WGS) entry which is preliminary data.</text>
</comment>
<feature type="domain" description="CsgH-like" evidence="2">
    <location>
        <begin position="31"/>
        <end position="117"/>
    </location>
</feature>
<feature type="signal peptide" evidence="1">
    <location>
        <begin position="1"/>
        <end position="24"/>
    </location>
</feature>
<reference evidence="3" key="1">
    <citation type="submission" date="2020-12" db="EMBL/GenBank/DDBJ databases">
        <title>Devosia sp. MSA67 isolated from Mo River.</title>
        <authorList>
            <person name="Ma F."/>
            <person name="Zi Z."/>
        </authorList>
    </citation>
    <scope>NUCLEOTIDE SEQUENCE</scope>
    <source>
        <strain evidence="3">MSA67</strain>
    </source>
</reference>
<evidence type="ECO:0000259" key="2">
    <source>
        <dbReference type="Pfam" id="PF21112"/>
    </source>
</evidence>
<dbReference type="Gene3D" id="2.60.40.2420">
    <property type="match status" value="1"/>
</dbReference>
<dbReference type="AlphaFoldDB" id="A0A934MKT4"/>
<accession>A0A934MKT4</accession>
<evidence type="ECO:0000313" key="3">
    <source>
        <dbReference type="EMBL" id="MBJ3783916.1"/>
    </source>
</evidence>
<dbReference type="PROSITE" id="PS51257">
    <property type="entry name" value="PROKAR_LIPOPROTEIN"/>
    <property type="match status" value="1"/>
</dbReference>
<dbReference type="InterPro" id="IPR048632">
    <property type="entry name" value="CsgH-like"/>
</dbReference>
<sequence length="125" mass="12278">MVQSSFRLAALALGALALAGVAHANSGSSGLACGVSKTSQQGLLAIEGVVQSPVAIQGEYRFALKSLGNGGSSNVSQGGGFSAAANTPISVGQIMVGAGSNVDIDFTITSGGKQYDCSAPLTTRT</sequence>
<keyword evidence="1" id="KW-0732">Signal</keyword>
<dbReference type="InterPro" id="IPR047726">
    <property type="entry name" value="CsgH_dom"/>
</dbReference>
<dbReference type="Pfam" id="PF21112">
    <property type="entry name" value="CsgH"/>
    <property type="match status" value="1"/>
</dbReference>
<dbReference type="InterPro" id="IPR053722">
    <property type="entry name" value="Curli_assembly_CsgC/AgfC"/>
</dbReference>
<dbReference type="RefSeq" id="WP_198875128.1">
    <property type="nucleotide sequence ID" value="NZ_JAEKMH010000001.1"/>
</dbReference>
<keyword evidence="4" id="KW-1185">Reference proteome</keyword>
<evidence type="ECO:0000313" key="4">
    <source>
        <dbReference type="Proteomes" id="UP000602124"/>
    </source>
</evidence>
<dbReference type="EMBL" id="JAEKMH010000001">
    <property type="protein sequence ID" value="MBJ3783916.1"/>
    <property type="molecule type" value="Genomic_DNA"/>
</dbReference>
<feature type="chain" id="PRO_5037436185" description="CsgH-like domain-containing protein" evidence="1">
    <location>
        <begin position="25"/>
        <end position="125"/>
    </location>
</feature>
<evidence type="ECO:0000256" key="1">
    <source>
        <dbReference type="SAM" id="SignalP"/>
    </source>
</evidence>
<dbReference type="Proteomes" id="UP000602124">
    <property type="component" value="Unassembled WGS sequence"/>
</dbReference>
<dbReference type="NCBIfam" id="NF041112">
    <property type="entry name" value="chap_CsgH_alph"/>
    <property type="match status" value="1"/>
</dbReference>
<protein>
    <recommendedName>
        <fullName evidence="2">CsgH-like domain-containing protein</fullName>
    </recommendedName>
</protein>